<feature type="compositionally biased region" description="Low complexity" evidence="15">
    <location>
        <begin position="354"/>
        <end position="370"/>
    </location>
</feature>
<evidence type="ECO:0000313" key="18">
    <source>
        <dbReference type="Ensembl" id="ENSSHAP00000035430.1"/>
    </source>
</evidence>
<feature type="compositionally biased region" description="Pro residues" evidence="15">
    <location>
        <begin position="435"/>
        <end position="449"/>
    </location>
</feature>
<evidence type="ECO:0000313" key="19">
    <source>
        <dbReference type="Proteomes" id="UP000007648"/>
    </source>
</evidence>
<dbReference type="InterPro" id="IPR028255">
    <property type="entry name" value="CENP-T"/>
</dbReference>
<reference evidence="18" key="3">
    <citation type="submission" date="2025-09" db="UniProtKB">
        <authorList>
            <consortium name="Ensembl"/>
        </authorList>
    </citation>
    <scope>IDENTIFICATION</scope>
</reference>
<name>A0A7N4V2Y7_SARHA</name>
<comment type="subunit">
    <text evidence="14">Component of the CENPA-CAD complex, composed of CENPI, CENPK, CENPL, CENPO, CENPP, CENPQ, CENPR and CENPS. The CENPA-CAD complex is probably recruited on centromeres by the CENPA-NAC complex, at least composed of CENPA, CENPC, CENPH, CENPM, CENPN, CENPT and CENPU. Identified in a centromeric complex containing histones H2A, H2B, H3 and H4, and at least CENPA, CENPB, CENPC, CENPT, CENPN, HJURP, SUPT16H, SSRP1 and RSF1. Interacts (via N-terminus) with the NDC80 complex. Heterodimer with CENPW; this dimer coassembles with CENPS-CENPX heterodimers at centromeres to form the tetrameric CENP-T-W-S-X complex.</text>
</comment>
<keyword evidence="10" id="KW-0539">Nucleus</keyword>
<proteinExistence type="inferred from homology"/>
<evidence type="ECO:0000256" key="6">
    <source>
        <dbReference type="ARBA" id="ARBA00022618"/>
    </source>
</evidence>
<dbReference type="OrthoDB" id="10071681at2759"/>
<dbReference type="Ensembl" id="ENSSHAT00000048017.1">
    <property type="protein sequence ID" value="ENSSHAP00000035430.1"/>
    <property type="gene ID" value="ENSSHAG00000005061.2"/>
</dbReference>
<evidence type="ECO:0000259" key="17">
    <source>
        <dbReference type="Pfam" id="PF16171"/>
    </source>
</evidence>
<dbReference type="GO" id="GO:0007059">
    <property type="term" value="P:chromosome segregation"/>
    <property type="evidence" value="ECO:0007669"/>
    <property type="project" value="TreeGrafter"/>
</dbReference>
<evidence type="ECO:0000256" key="4">
    <source>
        <dbReference type="ARBA" id="ARBA00016401"/>
    </source>
</evidence>
<keyword evidence="8" id="KW-0995">Kinetochore</keyword>
<evidence type="ECO:0000256" key="10">
    <source>
        <dbReference type="ARBA" id="ARBA00023242"/>
    </source>
</evidence>
<dbReference type="Gene3D" id="1.10.20.10">
    <property type="entry name" value="Histone, subunit A"/>
    <property type="match status" value="1"/>
</dbReference>
<dbReference type="RefSeq" id="XP_031806114.1">
    <property type="nucleotide sequence ID" value="XM_031950254.1"/>
</dbReference>
<keyword evidence="11" id="KW-0131">Cell cycle</keyword>
<feature type="region of interest" description="Disordered" evidence="15">
    <location>
        <begin position="1"/>
        <end position="20"/>
    </location>
</feature>
<keyword evidence="12" id="KW-0137">Centromere</keyword>
<dbReference type="InterPro" id="IPR009072">
    <property type="entry name" value="Histone-fold"/>
</dbReference>
<evidence type="ECO:0000256" key="11">
    <source>
        <dbReference type="ARBA" id="ARBA00023306"/>
    </source>
</evidence>
<feature type="region of interest" description="Disordered" evidence="15">
    <location>
        <begin position="424"/>
        <end position="471"/>
    </location>
</feature>
<evidence type="ECO:0000256" key="15">
    <source>
        <dbReference type="SAM" id="MobiDB-lite"/>
    </source>
</evidence>
<dbReference type="AlphaFoldDB" id="A0A7N4V2Y7"/>
<feature type="compositionally biased region" description="Basic and acidic residues" evidence="15">
    <location>
        <begin position="1"/>
        <end position="10"/>
    </location>
</feature>
<keyword evidence="6" id="KW-0132">Cell division</keyword>
<dbReference type="GO" id="GO:0003677">
    <property type="term" value="F:DNA binding"/>
    <property type="evidence" value="ECO:0007669"/>
    <property type="project" value="UniProtKB-KW"/>
</dbReference>
<keyword evidence="7" id="KW-0498">Mitosis</keyword>
<dbReference type="GO" id="GO:0005634">
    <property type="term" value="C:nucleus"/>
    <property type="evidence" value="ECO:0007669"/>
    <property type="project" value="UniProtKB-SubCell"/>
</dbReference>
<feature type="domain" description="CENP-T/Histone H4 histone fold" evidence="16">
    <location>
        <begin position="475"/>
        <end position="565"/>
    </location>
</feature>
<comment type="subcellular location">
    <subcellularLocation>
        <location evidence="2">Chromosome</location>
        <location evidence="2">Centromere</location>
        <location evidence="2">Kinetochore</location>
    </subcellularLocation>
    <subcellularLocation>
        <location evidence="1">Nucleus</location>
    </subcellularLocation>
</comment>
<dbReference type="FunCoup" id="A0A7N4V2Y7">
    <property type="interactions" value="1424"/>
</dbReference>
<dbReference type="CTD" id="80152"/>
<feature type="domain" description="Centromere kinetochore component CENP-T N-terminal" evidence="17">
    <location>
        <begin position="31"/>
        <end position="421"/>
    </location>
</feature>
<evidence type="ECO:0000256" key="1">
    <source>
        <dbReference type="ARBA" id="ARBA00004123"/>
    </source>
</evidence>
<sequence>MPVSHPEDTPAHGISHPGDFIPVNNMEFLSENEGSTKTLLHHVLEMQPLSSPVSSNTRLSKRSLSLSTNHPCRNPRASLPNSLPSKQTKPAPAQQKDIGANAQFFDFLEEGTPRNLLKKILQTASETSVLVPALVNSQEPEPVELQEESKSFSLELQLPESESSVTVAPEFLVQSRKKRCLSVYEFEQGVDQGLAVASEDLTGEQPALTNKSPVTRSFNLTLATVLPPESVERPGLSRRPPTRKPVDIKAFEQRLKAVPLTHLLERHTYHSAVSVDSDGSFQASCDSIGFRRNLAKGPDLRAVTQQADQGMEKGVRRQTKSYTKSPSQNTPISASPMSTGTRTRSWVRTPSQKSRLSARSAPARSSISRSARVKSGEEEGARLMEEETAKESGEDTEVPERTEDSEISMRTPEFLRAKRQHFLSQPPNPVLSITPAPPNTNTPPLPSKFPPARRAPKRRAPGPRQPRDPDKTGLNNYCKVFSYYAKLPMEKPASQTLVKCLDQYFRTLCDDLETFAHHAGRKTVLLADLELLMRRQGLVTDDVSLYVLVERYLPLEYRRLLIPCAASGNSVFPAG</sequence>
<dbReference type="Pfam" id="PF15511">
    <property type="entry name" value="CENP-T_C"/>
    <property type="match status" value="1"/>
</dbReference>
<organism evidence="18 19">
    <name type="scientific">Sarcophilus harrisii</name>
    <name type="common">Tasmanian devil</name>
    <name type="synonym">Sarcophilus laniarius</name>
    <dbReference type="NCBI Taxonomy" id="9305"/>
    <lineage>
        <taxon>Eukaryota</taxon>
        <taxon>Metazoa</taxon>
        <taxon>Chordata</taxon>
        <taxon>Craniata</taxon>
        <taxon>Vertebrata</taxon>
        <taxon>Euteleostomi</taxon>
        <taxon>Mammalia</taxon>
        <taxon>Metatheria</taxon>
        <taxon>Dasyuromorphia</taxon>
        <taxon>Dasyuridae</taxon>
        <taxon>Sarcophilus</taxon>
    </lineage>
</organism>
<protein>
    <recommendedName>
        <fullName evidence="4">Centromere protein T</fullName>
    </recommendedName>
</protein>
<dbReference type="GO" id="GO:0051382">
    <property type="term" value="P:kinetochore assembly"/>
    <property type="evidence" value="ECO:0007669"/>
    <property type="project" value="InterPro"/>
</dbReference>
<dbReference type="InParanoid" id="A0A7N4V2Y7"/>
<feature type="compositionally biased region" description="Basic and acidic residues" evidence="15">
    <location>
        <begin position="374"/>
        <end position="404"/>
    </location>
</feature>
<comment type="function">
    <text evidence="13">Component of the CENPA-NAC (nucleosome-associated) complex, a complex that plays a central role in assembly of kinetochore proteins, mitotic progression and chromosome segregation. The CENPA-NAC complex recruits the CENPA-CAD (nucleosome distal) complex and may be involved in incorporation of newly synthesized CENPA into centromeres. Part of a nucleosome-associated complex that binds specifically to histone H3-containing nucleosomes at the centromere, as opposed to nucleosomes containing CENPA. Component of the heterotetrameric CENP-T-W-S-X complex that binds and supercoils DNA, and plays an important role in kinetochore assembly. CENPT has a fundamental role in kinetochore assembly and function. It is one of the inner kinetochore proteins, with most further proteins binding downstream. Required for normal chromosome organization and normal progress through mitosis.</text>
</comment>
<comment type="similarity">
    <text evidence="3">Belongs to the CENP-T/CNN1 family.</text>
</comment>
<dbReference type="CDD" id="cd22920">
    <property type="entry name" value="HFD_CENP-T"/>
    <property type="match status" value="1"/>
</dbReference>
<keyword evidence="19" id="KW-1185">Reference proteome</keyword>
<evidence type="ECO:0000256" key="9">
    <source>
        <dbReference type="ARBA" id="ARBA00023125"/>
    </source>
</evidence>
<dbReference type="GO" id="GO:0051301">
    <property type="term" value="P:cell division"/>
    <property type="evidence" value="ECO:0007669"/>
    <property type="project" value="UniProtKB-KW"/>
</dbReference>
<evidence type="ECO:0000256" key="2">
    <source>
        <dbReference type="ARBA" id="ARBA00004629"/>
    </source>
</evidence>
<dbReference type="Proteomes" id="UP000007648">
    <property type="component" value="Unassembled WGS sequence"/>
</dbReference>
<dbReference type="KEGG" id="shr:100915384"/>
<feature type="region of interest" description="Disordered" evidence="15">
    <location>
        <begin position="299"/>
        <end position="410"/>
    </location>
</feature>
<feature type="region of interest" description="Disordered" evidence="15">
    <location>
        <begin position="50"/>
        <end position="95"/>
    </location>
</feature>
<evidence type="ECO:0000256" key="7">
    <source>
        <dbReference type="ARBA" id="ARBA00022776"/>
    </source>
</evidence>
<feature type="compositionally biased region" description="Low complexity" evidence="15">
    <location>
        <begin position="54"/>
        <end position="69"/>
    </location>
</feature>
<evidence type="ECO:0000256" key="14">
    <source>
        <dbReference type="ARBA" id="ARBA00046865"/>
    </source>
</evidence>
<feature type="compositionally biased region" description="Polar residues" evidence="15">
    <location>
        <begin position="320"/>
        <end position="353"/>
    </location>
</feature>
<dbReference type="GeneTree" id="ENSGT00390000003044"/>
<dbReference type="GO" id="GO:0046982">
    <property type="term" value="F:protein heterodimerization activity"/>
    <property type="evidence" value="ECO:0007669"/>
    <property type="project" value="InterPro"/>
</dbReference>
<dbReference type="GO" id="GO:0000278">
    <property type="term" value="P:mitotic cell cycle"/>
    <property type="evidence" value="ECO:0007669"/>
    <property type="project" value="TreeGrafter"/>
</dbReference>
<evidence type="ECO:0000256" key="13">
    <source>
        <dbReference type="ARBA" id="ARBA00045461"/>
    </source>
</evidence>
<evidence type="ECO:0000256" key="12">
    <source>
        <dbReference type="ARBA" id="ARBA00023328"/>
    </source>
</evidence>
<dbReference type="InterPro" id="IPR035425">
    <property type="entry name" value="CENP-T/H4_C"/>
</dbReference>
<dbReference type="SUPFAM" id="SSF47113">
    <property type="entry name" value="Histone-fold"/>
    <property type="match status" value="1"/>
</dbReference>
<dbReference type="Pfam" id="PF16171">
    <property type="entry name" value="CENP-T_N"/>
    <property type="match status" value="1"/>
</dbReference>
<dbReference type="GO" id="GO:0000776">
    <property type="term" value="C:kinetochore"/>
    <property type="evidence" value="ECO:0007669"/>
    <property type="project" value="UniProtKB-KW"/>
</dbReference>
<evidence type="ECO:0000259" key="16">
    <source>
        <dbReference type="Pfam" id="PF15511"/>
    </source>
</evidence>
<keyword evidence="9" id="KW-0238">DNA-binding</keyword>
<feature type="compositionally biased region" description="Polar residues" evidence="15">
    <location>
        <begin position="79"/>
        <end position="88"/>
    </location>
</feature>
<dbReference type="PANTHER" id="PTHR46904">
    <property type="entry name" value="CENTROMERE PROTEIN T"/>
    <property type="match status" value="1"/>
</dbReference>
<reference evidence="18" key="2">
    <citation type="submission" date="2025-08" db="UniProtKB">
        <authorList>
            <consortium name="Ensembl"/>
        </authorList>
    </citation>
    <scope>IDENTIFICATION</scope>
</reference>
<gene>
    <name evidence="18" type="primary">CENPT</name>
</gene>
<reference evidence="18 19" key="1">
    <citation type="journal article" date="2011" name="Proc. Natl. Acad. Sci. U.S.A.">
        <title>Genetic diversity and population structure of the endangered marsupial Sarcophilus harrisii (Tasmanian devil).</title>
        <authorList>
            <person name="Miller W."/>
            <person name="Hayes V.M."/>
            <person name="Ratan A."/>
            <person name="Petersen D.C."/>
            <person name="Wittekindt N.E."/>
            <person name="Miller J."/>
            <person name="Walenz B."/>
            <person name="Knight J."/>
            <person name="Qi J."/>
            <person name="Zhao F."/>
            <person name="Wang Q."/>
            <person name="Bedoya-Reina O.C."/>
            <person name="Katiyar N."/>
            <person name="Tomsho L.P."/>
            <person name="Kasson L.M."/>
            <person name="Hardie R.A."/>
            <person name="Woodbridge P."/>
            <person name="Tindall E.A."/>
            <person name="Bertelsen M.F."/>
            <person name="Dixon D."/>
            <person name="Pyecroft S."/>
            <person name="Helgen K.M."/>
            <person name="Lesk A.M."/>
            <person name="Pringle T.H."/>
            <person name="Patterson N."/>
            <person name="Zhang Y."/>
            <person name="Kreiss A."/>
            <person name="Woods G.M."/>
            <person name="Jones M.E."/>
            <person name="Schuster S.C."/>
        </authorList>
    </citation>
    <scope>NUCLEOTIDE SEQUENCE [LARGE SCALE GENOMIC DNA]</scope>
</reference>
<keyword evidence="5" id="KW-0158">Chromosome</keyword>
<evidence type="ECO:0000256" key="8">
    <source>
        <dbReference type="ARBA" id="ARBA00022838"/>
    </source>
</evidence>
<dbReference type="InterPro" id="IPR032373">
    <property type="entry name" value="CENP-T_N"/>
</dbReference>
<dbReference type="PANTHER" id="PTHR46904:SF1">
    <property type="entry name" value="CENTROMERE PROTEIN T"/>
    <property type="match status" value="1"/>
</dbReference>
<evidence type="ECO:0000256" key="5">
    <source>
        <dbReference type="ARBA" id="ARBA00022454"/>
    </source>
</evidence>
<evidence type="ECO:0000256" key="3">
    <source>
        <dbReference type="ARBA" id="ARBA00010137"/>
    </source>
</evidence>
<accession>A0A7N4V2Y7</accession>
<dbReference type="GeneID" id="100915384"/>